<evidence type="ECO:0000256" key="4">
    <source>
        <dbReference type="ARBA" id="ARBA00022553"/>
    </source>
</evidence>
<dbReference type="InterPro" id="IPR001789">
    <property type="entry name" value="Sig_transdc_resp-reg_receiver"/>
</dbReference>
<dbReference type="InterPro" id="IPR005467">
    <property type="entry name" value="His_kinase_dom"/>
</dbReference>
<dbReference type="SUPFAM" id="SSF55781">
    <property type="entry name" value="GAF domain-like"/>
    <property type="match status" value="1"/>
</dbReference>
<dbReference type="SMART" id="SM00065">
    <property type="entry name" value="GAF"/>
    <property type="match status" value="1"/>
</dbReference>
<keyword evidence="13" id="KW-0812">Transmembrane</keyword>
<accession>A0AAW9QBQ5</accession>
<dbReference type="Pfam" id="PF05227">
    <property type="entry name" value="CHASE3"/>
    <property type="match status" value="1"/>
</dbReference>
<feature type="domain" description="Response regulatory" evidence="15">
    <location>
        <begin position="813"/>
        <end position="930"/>
    </location>
</feature>
<keyword evidence="5" id="KW-0808">Transferase</keyword>
<dbReference type="Pfam" id="PF00072">
    <property type="entry name" value="Response_reg"/>
    <property type="match status" value="2"/>
</dbReference>
<dbReference type="GO" id="GO:0005886">
    <property type="term" value="C:plasma membrane"/>
    <property type="evidence" value="ECO:0007669"/>
    <property type="project" value="TreeGrafter"/>
</dbReference>
<dbReference type="Gene3D" id="3.30.565.10">
    <property type="entry name" value="Histidine kinase-like ATPase, C-terminal domain"/>
    <property type="match status" value="1"/>
</dbReference>
<evidence type="ECO:0000313" key="17">
    <source>
        <dbReference type="Proteomes" id="UP001336250"/>
    </source>
</evidence>
<dbReference type="PROSITE" id="PS50109">
    <property type="entry name" value="HIS_KIN"/>
    <property type="match status" value="1"/>
</dbReference>
<dbReference type="PANTHER" id="PTHR43047">
    <property type="entry name" value="TWO-COMPONENT HISTIDINE PROTEIN KINASE"/>
    <property type="match status" value="1"/>
</dbReference>
<dbReference type="PROSITE" id="PS50110">
    <property type="entry name" value="RESPONSE_REGULATORY"/>
    <property type="match status" value="2"/>
</dbReference>
<dbReference type="FunFam" id="1.10.287.130:FF:000038">
    <property type="entry name" value="Sensory transduction histidine kinase"/>
    <property type="match status" value="1"/>
</dbReference>
<dbReference type="SUPFAM" id="SSF55874">
    <property type="entry name" value="ATPase domain of HSP90 chaperone/DNA topoisomerase II/histidine kinase"/>
    <property type="match status" value="1"/>
</dbReference>
<evidence type="ECO:0000256" key="8">
    <source>
        <dbReference type="ARBA" id="ARBA00022840"/>
    </source>
</evidence>
<evidence type="ECO:0000256" key="1">
    <source>
        <dbReference type="ARBA" id="ARBA00000085"/>
    </source>
</evidence>
<evidence type="ECO:0000256" key="10">
    <source>
        <dbReference type="ARBA" id="ARBA00023136"/>
    </source>
</evidence>
<dbReference type="InterPro" id="IPR003018">
    <property type="entry name" value="GAF"/>
</dbReference>
<dbReference type="SUPFAM" id="SSF52172">
    <property type="entry name" value="CheY-like"/>
    <property type="match status" value="2"/>
</dbReference>
<dbReference type="InterPro" id="IPR036097">
    <property type="entry name" value="HisK_dim/P_sf"/>
</dbReference>
<protein>
    <recommendedName>
        <fullName evidence="3">histidine kinase</fullName>
        <ecNumber evidence="3">2.7.13.3</ecNumber>
    </recommendedName>
</protein>
<dbReference type="Gene3D" id="1.10.287.130">
    <property type="match status" value="1"/>
</dbReference>
<dbReference type="InterPro" id="IPR003661">
    <property type="entry name" value="HisK_dim/P_dom"/>
</dbReference>
<keyword evidence="8" id="KW-0067">ATP-binding</keyword>
<evidence type="ECO:0000256" key="12">
    <source>
        <dbReference type="SAM" id="MobiDB-lite"/>
    </source>
</evidence>
<dbReference type="Pfam" id="PF02518">
    <property type="entry name" value="HATPase_c"/>
    <property type="match status" value="1"/>
</dbReference>
<evidence type="ECO:0000256" key="13">
    <source>
        <dbReference type="SAM" id="Phobius"/>
    </source>
</evidence>
<name>A0AAW9QBQ5_9BURK</name>
<dbReference type="InterPro" id="IPR004358">
    <property type="entry name" value="Sig_transdc_His_kin-like_C"/>
</dbReference>
<feature type="region of interest" description="Disordered" evidence="12">
    <location>
        <begin position="666"/>
        <end position="685"/>
    </location>
</feature>
<feature type="domain" description="Response regulatory" evidence="15">
    <location>
        <begin position="691"/>
        <end position="804"/>
    </location>
</feature>
<evidence type="ECO:0000259" key="15">
    <source>
        <dbReference type="PROSITE" id="PS50110"/>
    </source>
</evidence>
<evidence type="ECO:0000256" key="7">
    <source>
        <dbReference type="ARBA" id="ARBA00022777"/>
    </source>
</evidence>
<dbReference type="InterPro" id="IPR011006">
    <property type="entry name" value="CheY-like_superfamily"/>
</dbReference>
<feature type="modified residue" description="4-aspartylphosphate" evidence="11">
    <location>
        <position position="862"/>
    </location>
</feature>
<dbReference type="InterPro" id="IPR036890">
    <property type="entry name" value="HATPase_C_sf"/>
</dbReference>
<dbReference type="InterPro" id="IPR029016">
    <property type="entry name" value="GAF-like_dom_sf"/>
</dbReference>
<dbReference type="SMART" id="SM00387">
    <property type="entry name" value="HATPase_c"/>
    <property type="match status" value="1"/>
</dbReference>
<feature type="modified residue" description="4-aspartylphosphate" evidence="11">
    <location>
        <position position="740"/>
    </location>
</feature>
<keyword evidence="10 13" id="KW-0472">Membrane</keyword>
<keyword evidence="13" id="KW-1133">Transmembrane helix</keyword>
<dbReference type="PRINTS" id="PR00344">
    <property type="entry name" value="BCTRLSENSOR"/>
</dbReference>
<comment type="subcellular location">
    <subcellularLocation>
        <location evidence="2">Membrane</location>
    </subcellularLocation>
</comment>
<dbReference type="SMART" id="SM00388">
    <property type="entry name" value="HisKA"/>
    <property type="match status" value="1"/>
</dbReference>
<evidence type="ECO:0000259" key="14">
    <source>
        <dbReference type="PROSITE" id="PS50109"/>
    </source>
</evidence>
<evidence type="ECO:0000256" key="11">
    <source>
        <dbReference type="PROSITE-ProRule" id="PRU00169"/>
    </source>
</evidence>
<evidence type="ECO:0000256" key="9">
    <source>
        <dbReference type="ARBA" id="ARBA00023012"/>
    </source>
</evidence>
<dbReference type="SMART" id="SM00448">
    <property type="entry name" value="REC"/>
    <property type="match status" value="2"/>
</dbReference>
<dbReference type="GO" id="GO:0009927">
    <property type="term" value="F:histidine phosphotransfer kinase activity"/>
    <property type="evidence" value="ECO:0007669"/>
    <property type="project" value="TreeGrafter"/>
</dbReference>
<dbReference type="AlphaFoldDB" id="A0AAW9QBQ5"/>
<dbReference type="Pfam" id="PF13185">
    <property type="entry name" value="GAF_2"/>
    <property type="match status" value="1"/>
</dbReference>
<dbReference type="Pfam" id="PF00512">
    <property type="entry name" value="HisKA"/>
    <property type="match status" value="1"/>
</dbReference>
<comment type="caution">
    <text evidence="16">The sequence shown here is derived from an EMBL/GenBank/DDBJ whole genome shotgun (WGS) entry which is preliminary data.</text>
</comment>
<evidence type="ECO:0000256" key="6">
    <source>
        <dbReference type="ARBA" id="ARBA00022741"/>
    </source>
</evidence>
<dbReference type="Gene3D" id="3.40.50.2300">
    <property type="match status" value="2"/>
</dbReference>
<dbReference type="SUPFAM" id="SSF47384">
    <property type="entry name" value="Homodimeric domain of signal transducing histidine kinase"/>
    <property type="match status" value="1"/>
</dbReference>
<dbReference type="CDD" id="cd16922">
    <property type="entry name" value="HATPase_EvgS-ArcB-TorS-like"/>
    <property type="match status" value="1"/>
</dbReference>
<organism evidence="16 17">
    <name type="scientific">Aquincola agrisoli</name>
    <dbReference type="NCBI Taxonomy" id="3119538"/>
    <lineage>
        <taxon>Bacteria</taxon>
        <taxon>Pseudomonadati</taxon>
        <taxon>Pseudomonadota</taxon>
        <taxon>Betaproteobacteria</taxon>
        <taxon>Burkholderiales</taxon>
        <taxon>Sphaerotilaceae</taxon>
        <taxon>Aquincola</taxon>
    </lineage>
</organism>
<proteinExistence type="predicted"/>
<evidence type="ECO:0000256" key="5">
    <source>
        <dbReference type="ARBA" id="ARBA00022679"/>
    </source>
</evidence>
<keyword evidence="6" id="KW-0547">Nucleotide-binding</keyword>
<keyword evidence="17" id="KW-1185">Reference proteome</keyword>
<sequence length="945" mass="102973">MRAPSFQKAVYAGFTLAIAAALALGVLTWIAAGQSQEAAAFVRETRTLLLTLTAAESSFNRAEAAQRAFINLQRPVYLEERDAAILHLSSQLDELERGTAGIPGQAQRVSALRAALEDRQQAYREVQALFAAGQPVSLESRLAASQRLLGRIRQLLSEMNTDIRRRLEAREALAAEQANTAKTRFFVFGAALVLLLGLMFWRVRSDLLARARAEAEASRERELNAMHARALTLFNAKPDRGAVLEGTLALLADDGGLFPISAFYGLEEWGSLRLLAARGVPADTKPLLDVHDGTIGRVALQGERVYLETFDEGEGLRIETGLATLKPAALLMVPVSHQGRRFGVLVLGAARRLPERDQQFVERLAAQLGVALHNLAQLDGLNLLARELRDRGEDIQRKNEQLEHANRLKSEFVASMSHELRTPLNAVIGFSEILRDGLVGTMAPQQVEYVNDIYQSGRHLLALINDILDLSKIEAGQMTLSLGAESPSVLAGSGLAVVRERAAARRITLHEEVAPDLGRLLVDSRRTLQVLFNLLSNAVKFTPEGGHVTLSMARVAKESVLQRGPSEHSRLFPPACAEVAHYLEIRVADTGIGIAPAALRELFQPFKQIDSSLSKRYEGTGLGLTTTQRMVELHGGGLEFYSREGEGSVFTVWLPWREPGEGAVRLATLPPPRGAGGEEGEEGEDAAGQTRILVIEDDATAAQLVRVQLESHGYKISVVPDAEQGLAAALQWRPHAIVLDVILPGMHGWDMLARLKEVAATQRIPVVIVSITDEPHRGFALGASQVLMKPVDRDDLLAALASMGLSPDGEPGRVLVVDDDPRAVTMVCTHLEAAGFAPLCAFSGEEALSIVRSQRPDLIVLDLMMPRMSGFDVLEVLARRPETASIAILVLTAKLVTEQDREMLRGRVQTILEKADFQPNQLVAEVRRALHRRRLEPPAGAAHTS</sequence>
<dbReference type="Gene3D" id="3.30.450.40">
    <property type="match status" value="1"/>
</dbReference>
<dbReference type="CDD" id="cd17574">
    <property type="entry name" value="REC_OmpR"/>
    <property type="match status" value="2"/>
</dbReference>
<dbReference type="RefSeq" id="WP_332288101.1">
    <property type="nucleotide sequence ID" value="NZ_JAZIBG010000014.1"/>
</dbReference>
<dbReference type="CDD" id="cd00082">
    <property type="entry name" value="HisKA"/>
    <property type="match status" value="1"/>
</dbReference>
<feature type="transmembrane region" description="Helical" evidence="13">
    <location>
        <begin position="185"/>
        <end position="203"/>
    </location>
</feature>
<dbReference type="InterPro" id="IPR007891">
    <property type="entry name" value="CHASE3"/>
</dbReference>
<keyword evidence="9" id="KW-0902">Two-component regulatory system</keyword>
<evidence type="ECO:0000313" key="16">
    <source>
        <dbReference type="EMBL" id="MEF7613154.1"/>
    </source>
</evidence>
<dbReference type="Proteomes" id="UP001336250">
    <property type="component" value="Unassembled WGS sequence"/>
</dbReference>
<keyword evidence="7" id="KW-0418">Kinase</keyword>
<dbReference type="GO" id="GO:0000155">
    <property type="term" value="F:phosphorelay sensor kinase activity"/>
    <property type="evidence" value="ECO:0007669"/>
    <property type="project" value="InterPro"/>
</dbReference>
<dbReference type="InterPro" id="IPR003594">
    <property type="entry name" value="HATPase_dom"/>
</dbReference>
<evidence type="ECO:0000256" key="2">
    <source>
        <dbReference type="ARBA" id="ARBA00004370"/>
    </source>
</evidence>
<comment type="catalytic activity">
    <reaction evidence="1">
        <text>ATP + protein L-histidine = ADP + protein N-phospho-L-histidine.</text>
        <dbReference type="EC" id="2.7.13.3"/>
    </reaction>
</comment>
<dbReference type="GO" id="GO:0005524">
    <property type="term" value="F:ATP binding"/>
    <property type="evidence" value="ECO:0007669"/>
    <property type="project" value="UniProtKB-KW"/>
</dbReference>
<reference evidence="16 17" key="1">
    <citation type="submission" date="2024-02" db="EMBL/GenBank/DDBJ databases">
        <title>Genome sequence of Aquincola sp. MAHUQ-54.</title>
        <authorList>
            <person name="Huq M.A."/>
        </authorList>
    </citation>
    <scope>NUCLEOTIDE SEQUENCE [LARGE SCALE GENOMIC DNA]</scope>
    <source>
        <strain evidence="16 17">MAHUQ-54</strain>
    </source>
</reference>
<dbReference type="EC" id="2.7.13.3" evidence="3"/>
<evidence type="ECO:0000256" key="3">
    <source>
        <dbReference type="ARBA" id="ARBA00012438"/>
    </source>
</evidence>
<keyword evidence="4 11" id="KW-0597">Phosphoprotein</keyword>
<gene>
    <name evidence="16" type="ORF">V4F39_04460</name>
</gene>
<dbReference type="PANTHER" id="PTHR43047:SF63">
    <property type="entry name" value="HISTIDINE KINASE"/>
    <property type="match status" value="1"/>
</dbReference>
<dbReference type="EMBL" id="JAZIBG010000014">
    <property type="protein sequence ID" value="MEF7613154.1"/>
    <property type="molecule type" value="Genomic_DNA"/>
</dbReference>
<feature type="domain" description="Histidine kinase" evidence="14">
    <location>
        <begin position="415"/>
        <end position="658"/>
    </location>
</feature>